<dbReference type="PROSITE" id="PS51257">
    <property type="entry name" value="PROKAR_LIPOPROTEIN"/>
    <property type="match status" value="1"/>
</dbReference>
<evidence type="ECO:0000313" key="2">
    <source>
        <dbReference type="Proteomes" id="UP000034894"/>
    </source>
</evidence>
<sequence length="141" mass="15210">MYKDKLGPESSWLSRRSIVFYLTVLAMILASCSSRDREDVLRQAAAAQQDPPREVLPVDLIEADCVGPLGAGNFSENDFENPQTSYIMAVGNPGGGLVRMDDLDELQSARGADLFRCSVSGAQGEDDERTALAAISIELGQ</sequence>
<protein>
    <submittedName>
        <fullName evidence="1">Uncharacterized protein</fullName>
    </submittedName>
</protein>
<evidence type="ECO:0000313" key="1">
    <source>
        <dbReference type="EMBL" id="KKS97563.1"/>
    </source>
</evidence>
<name>A0A0G1GFC3_9BACT</name>
<proteinExistence type="predicted"/>
<accession>A0A0G1GFC3</accession>
<gene>
    <name evidence="1" type="ORF">UV73_C0007G0006</name>
</gene>
<comment type="caution">
    <text evidence="1">The sequence shown here is derived from an EMBL/GenBank/DDBJ whole genome shotgun (WGS) entry which is preliminary data.</text>
</comment>
<dbReference type="AlphaFoldDB" id="A0A0G1GFC3"/>
<dbReference type="EMBL" id="LCFP01000007">
    <property type="protein sequence ID" value="KKS97563.1"/>
    <property type="molecule type" value="Genomic_DNA"/>
</dbReference>
<dbReference type="STRING" id="1618443.UV73_C0007G0006"/>
<dbReference type="Proteomes" id="UP000034894">
    <property type="component" value="Unassembled WGS sequence"/>
</dbReference>
<reference evidence="1 2" key="1">
    <citation type="journal article" date="2015" name="Nature">
        <title>rRNA introns, odd ribosomes, and small enigmatic genomes across a large radiation of phyla.</title>
        <authorList>
            <person name="Brown C.T."/>
            <person name="Hug L.A."/>
            <person name="Thomas B.C."/>
            <person name="Sharon I."/>
            <person name="Castelle C.J."/>
            <person name="Singh A."/>
            <person name="Wilkins M.J."/>
            <person name="Williams K.H."/>
            <person name="Banfield J.F."/>
        </authorList>
    </citation>
    <scope>NUCLEOTIDE SEQUENCE [LARGE SCALE GENOMIC DNA]</scope>
</reference>
<organism evidence="1 2">
    <name type="scientific">Candidatus Gottesmanbacteria bacterium GW2011_GWA2_43_14</name>
    <dbReference type="NCBI Taxonomy" id="1618443"/>
    <lineage>
        <taxon>Bacteria</taxon>
        <taxon>Candidatus Gottesmaniibacteriota</taxon>
    </lineage>
</organism>